<feature type="transmembrane region" description="Helical" evidence="1">
    <location>
        <begin position="218"/>
        <end position="237"/>
    </location>
</feature>
<keyword evidence="1" id="KW-0812">Transmembrane</keyword>
<dbReference type="STRING" id="572036.SAMN05661099_3512"/>
<feature type="domain" description="DUF2157" evidence="2">
    <location>
        <begin position="8"/>
        <end position="152"/>
    </location>
</feature>
<feature type="transmembrane region" description="Helical" evidence="1">
    <location>
        <begin position="41"/>
        <end position="58"/>
    </location>
</feature>
<dbReference type="AlphaFoldDB" id="A0A1T5F896"/>
<feature type="transmembrane region" description="Helical" evidence="1">
    <location>
        <begin position="266"/>
        <end position="289"/>
    </location>
</feature>
<dbReference type="InterPro" id="IPR018677">
    <property type="entry name" value="DUF2157"/>
</dbReference>
<name>A0A1T5F896_9SPHI</name>
<dbReference type="Pfam" id="PF09925">
    <property type="entry name" value="DUF2157"/>
    <property type="match status" value="1"/>
</dbReference>
<feature type="transmembrane region" description="Helical" evidence="1">
    <location>
        <begin position="188"/>
        <end position="206"/>
    </location>
</feature>
<evidence type="ECO:0000259" key="2">
    <source>
        <dbReference type="Pfam" id="PF09925"/>
    </source>
</evidence>
<evidence type="ECO:0000313" key="4">
    <source>
        <dbReference type="Proteomes" id="UP000189981"/>
    </source>
</evidence>
<proteinExistence type="predicted"/>
<feature type="transmembrane region" description="Helical" evidence="1">
    <location>
        <begin position="129"/>
        <end position="148"/>
    </location>
</feature>
<dbReference type="RefSeq" id="WP_079704011.1">
    <property type="nucleotide sequence ID" value="NZ_FUYR01000006.1"/>
</dbReference>
<feature type="transmembrane region" description="Helical" evidence="1">
    <location>
        <begin position="243"/>
        <end position="259"/>
    </location>
</feature>
<protein>
    <submittedName>
        <fullName evidence="3">Predicted membrane protein</fullName>
    </submittedName>
</protein>
<keyword evidence="4" id="KW-1185">Reference proteome</keyword>
<dbReference type="EMBL" id="FUYR01000006">
    <property type="protein sequence ID" value="SKB92371.1"/>
    <property type="molecule type" value="Genomic_DNA"/>
</dbReference>
<evidence type="ECO:0000256" key="1">
    <source>
        <dbReference type="SAM" id="Phobius"/>
    </source>
</evidence>
<feature type="transmembrane region" description="Helical" evidence="1">
    <location>
        <begin position="105"/>
        <end position="123"/>
    </location>
</feature>
<keyword evidence="1" id="KW-1133">Transmembrane helix</keyword>
<feature type="transmembrane region" description="Helical" evidence="1">
    <location>
        <begin position="155"/>
        <end position="176"/>
    </location>
</feature>
<gene>
    <name evidence="3" type="ORF">SAMN05661099_3512</name>
</gene>
<sequence length="325" mass="37383">MVNPIFEDLHAQGLISDKSLENIQKKELGAFFSIHWELKTFLYLGVMMLSTGLGILVYKNIDSISHQAVLGAIGLICIACFAWCYKNKSPFSPEKVESPSSLFDYILLLGTLSFLSFIGYMQFQYEVFGTRYGMATFIPMVFLFWTAYYFDHLGILTMAIANLAIWMGISVTPKNLLRSGDFSNERALYTYLALGLFLLILAYFSRSYNFKKHFSFSYHNYGVHLAFIAIISGYFYYDYLYSLIWLAIFGMLAWFLYQNSFKQRSFYFLMITVLYSYVAISGFALRSLFFMDKSISLLLAFLYLIGSGFCLVVILMDLNKKLKSG</sequence>
<accession>A0A1T5F896</accession>
<reference evidence="4" key="1">
    <citation type="submission" date="2017-02" db="EMBL/GenBank/DDBJ databases">
        <authorList>
            <person name="Varghese N."/>
            <person name="Submissions S."/>
        </authorList>
    </citation>
    <scope>NUCLEOTIDE SEQUENCE [LARGE SCALE GENOMIC DNA]</scope>
    <source>
        <strain evidence="4">DSM 22385</strain>
    </source>
</reference>
<dbReference type="Proteomes" id="UP000189981">
    <property type="component" value="Unassembled WGS sequence"/>
</dbReference>
<evidence type="ECO:0000313" key="3">
    <source>
        <dbReference type="EMBL" id="SKB92371.1"/>
    </source>
</evidence>
<organism evidence="3 4">
    <name type="scientific">Daejeonella lutea</name>
    <dbReference type="NCBI Taxonomy" id="572036"/>
    <lineage>
        <taxon>Bacteria</taxon>
        <taxon>Pseudomonadati</taxon>
        <taxon>Bacteroidota</taxon>
        <taxon>Sphingobacteriia</taxon>
        <taxon>Sphingobacteriales</taxon>
        <taxon>Sphingobacteriaceae</taxon>
        <taxon>Daejeonella</taxon>
    </lineage>
</organism>
<dbReference type="OrthoDB" id="650263at2"/>
<feature type="transmembrane region" description="Helical" evidence="1">
    <location>
        <begin position="64"/>
        <end position="85"/>
    </location>
</feature>
<feature type="transmembrane region" description="Helical" evidence="1">
    <location>
        <begin position="295"/>
        <end position="316"/>
    </location>
</feature>
<keyword evidence="1" id="KW-0472">Membrane</keyword>